<dbReference type="InterPro" id="IPR027417">
    <property type="entry name" value="P-loop_NTPase"/>
</dbReference>
<dbReference type="Gene3D" id="1.10.8.60">
    <property type="match status" value="2"/>
</dbReference>
<dbReference type="Gene3D" id="2.40.40.20">
    <property type="match status" value="1"/>
</dbReference>
<dbReference type="Pfam" id="PF00004">
    <property type="entry name" value="AAA"/>
    <property type="match status" value="2"/>
</dbReference>
<evidence type="ECO:0000256" key="11">
    <source>
        <dbReference type="ARBA" id="ARBA00068637"/>
    </source>
</evidence>
<dbReference type="SMART" id="SM00382">
    <property type="entry name" value="AAA"/>
    <property type="match status" value="2"/>
</dbReference>
<evidence type="ECO:0000256" key="1">
    <source>
        <dbReference type="ARBA" id="ARBA00004496"/>
    </source>
</evidence>
<evidence type="ECO:0000256" key="4">
    <source>
        <dbReference type="ARBA" id="ARBA00022490"/>
    </source>
</evidence>
<dbReference type="InterPro" id="IPR009010">
    <property type="entry name" value="Asp_de-COase-like_dom_sf"/>
</dbReference>
<reference evidence="14 15" key="1">
    <citation type="submission" date="2016-07" db="EMBL/GenBank/DDBJ databases">
        <title>Pervasive Adenine N6-methylation of Active Genes in Fungi.</title>
        <authorList>
            <consortium name="DOE Joint Genome Institute"/>
            <person name="Mondo S.J."/>
            <person name="Dannebaum R.O."/>
            <person name="Kuo R.C."/>
            <person name="Labutti K."/>
            <person name="Haridas S."/>
            <person name="Kuo A."/>
            <person name="Salamov A."/>
            <person name="Ahrendt S.R."/>
            <person name="Lipzen A."/>
            <person name="Sullivan W."/>
            <person name="Andreopoulos W.B."/>
            <person name="Clum A."/>
            <person name="Lindquist E."/>
            <person name="Daum C."/>
            <person name="Ramamoorthy G.K."/>
            <person name="Gryganskyi A."/>
            <person name="Culley D."/>
            <person name="Magnuson J.K."/>
            <person name="James T.Y."/>
            <person name="O'Malley M.A."/>
            <person name="Stajich J.E."/>
            <person name="Spatafora J.W."/>
            <person name="Visel A."/>
            <person name="Grigoriev I.V."/>
        </authorList>
    </citation>
    <scope>NUCLEOTIDE SEQUENCE [LARGE SCALE GENOMIC DNA]</scope>
    <source>
        <strain evidence="14 15">NRRL 2496</strain>
    </source>
</reference>
<protein>
    <recommendedName>
        <fullName evidence="11 12">Vesicular-fusion protein SEC18</fullName>
    </recommendedName>
</protein>
<comment type="subcellular location">
    <subcellularLocation>
        <location evidence="1 12">Cytoplasm</location>
    </subcellularLocation>
</comment>
<dbReference type="GO" id="GO:0005795">
    <property type="term" value="C:Golgi stack"/>
    <property type="evidence" value="ECO:0007669"/>
    <property type="project" value="TreeGrafter"/>
</dbReference>
<dbReference type="InterPro" id="IPR003960">
    <property type="entry name" value="ATPase_AAA_CS"/>
</dbReference>
<evidence type="ECO:0000256" key="8">
    <source>
        <dbReference type="ARBA" id="ARBA00022892"/>
    </source>
</evidence>
<keyword evidence="6 12" id="KW-0547">Nucleotide-binding</keyword>
<dbReference type="OMA" id="CFDNEIA"/>
<keyword evidence="3 12" id="KW-0813">Transport</keyword>
<keyword evidence="7 12" id="KW-0067">ATP-binding</keyword>
<keyword evidence="9 12" id="KW-0653">Protein transport</keyword>
<dbReference type="EMBL" id="MCGN01000002">
    <property type="protein sequence ID" value="ORZ00646.1"/>
    <property type="molecule type" value="Genomic_DNA"/>
</dbReference>
<evidence type="ECO:0000256" key="9">
    <source>
        <dbReference type="ARBA" id="ARBA00022927"/>
    </source>
</evidence>
<dbReference type="PANTHER" id="PTHR23078:SF3">
    <property type="entry name" value="VESICLE-FUSING ATPASE"/>
    <property type="match status" value="1"/>
</dbReference>
<keyword evidence="8 12" id="KW-0931">ER-Golgi transport</keyword>
<dbReference type="Pfam" id="PF17862">
    <property type="entry name" value="AAA_lid_3"/>
    <property type="match status" value="1"/>
</dbReference>
<organism evidence="14 15">
    <name type="scientific">Syncephalastrum racemosum</name>
    <name type="common">Filamentous fungus</name>
    <dbReference type="NCBI Taxonomy" id="13706"/>
    <lineage>
        <taxon>Eukaryota</taxon>
        <taxon>Fungi</taxon>
        <taxon>Fungi incertae sedis</taxon>
        <taxon>Mucoromycota</taxon>
        <taxon>Mucoromycotina</taxon>
        <taxon>Mucoromycetes</taxon>
        <taxon>Mucorales</taxon>
        <taxon>Syncephalastraceae</taxon>
        <taxon>Syncephalastrum</taxon>
    </lineage>
</organism>
<dbReference type="SUPFAM" id="SSF52540">
    <property type="entry name" value="P-loop containing nucleoside triphosphate hydrolases"/>
    <property type="match status" value="2"/>
</dbReference>
<dbReference type="InterPro" id="IPR029067">
    <property type="entry name" value="CDC48_domain_2-like_sf"/>
</dbReference>
<dbReference type="STRING" id="13706.A0A1X2HP42"/>
<dbReference type="GO" id="GO:0005524">
    <property type="term" value="F:ATP binding"/>
    <property type="evidence" value="ECO:0007669"/>
    <property type="project" value="UniProtKB-UniRule"/>
</dbReference>
<keyword evidence="5" id="KW-0677">Repeat</keyword>
<feature type="domain" description="AAA+ ATPase" evidence="13">
    <location>
        <begin position="548"/>
        <end position="684"/>
    </location>
</feature>
<dbReference type="Proteomes" id="UP000242180">
    <property type="component" value="Unassembled WGS sequence"/>
</dbReference>
<evidence type="ECO:0000256" key="12">
    <source>
        <dbReference type="RuleBase" id="RU367045"/>
    </source>
</evidence>
<dbReference type="FunFam" id="2.40.40.20:FF:000012">
    <property type="entry name" value="Vesicle-fusing ATPase protein"/>
    <property type="match status" value="1"/>
</dbReference>
<dbReference type="GO" id="GO:0035494">
    <property type="term" value="P:SNARE complex disassembly"/>
    <property type="evidence" value="ECO:0007669"/>
    <property type="project" value="InterPro"/>
</dbReference>
<dbReference type="InterPro" id="IPR039812">
    <property type="entry name" value="Vesicle-fus_ATPase"/>
</dbReference>
<evidence type="ECO:0000256" key="7">
    <source>
        <dbReference type="ARBA" id="ARBA00022840"/>
    </source>
</evidence>
<dbReference type="FunFam" id="3.40.50.300:FF:000166">
    <property type="entry name" value="vesicle-fusing ATPase isoform X1"/>
    <property type="match status" value="1"/>
</dbReference>
<evidence type="ECO:0000313" key="14">
    <source>
        <dbReference type="EMBL" id="ORZ00646.1"/>
    </source>
</evidence>
<dbReference type="InParanoid" id="A0A1X2HP42"/>
<evidence type="ECO:0000256" key="3">
    <source>
        <dbReference type="ARBA" id="ARBA00022448"/>
    </source>
</evidence>
<dbReference type="InterPro" id="IPR041569">
    <property type="entry name" value="AAA_lid_3"/>
</dbReference>
<proteinExistence type="inferred from homology"/>
<dbReference type="CDD" id="cd19504">
    <property type="entry name" value="RecA-like_NSF-SEC18_r1-like"/>
    <property type="match status" value="1"/>
</dbReference>
<dbReference type="PROSITE" id="PS00674">
    <property type="entry name" value="AAA"/>
    <property type="match status" value="1"/>
</dbReference>
<gene>
    <name evidence="14" type="ORF">BCR43DRAFT_485578</name>
</gene>
<dbReference type="Gene3D" id="3.40.50.300">
    <property type="entry name" value="P-loop containing nucleotide triphosphate hydrolases"/>
    <property type="match status" value="2"/>
</dbReference>
<evidence type="ECO:0000256" key="2">
    <source>
        <dbReference type="ARBA" id="ARBA00006914"/>
    </source>
</evidence>
<dbReference type="Gene3D" id="3.10.330.10">
    <property type="match status" value="1"/>
</dbReference>
<keyword evidence="15" id="KW-1185">Reference proteome</keyword>
<feature type="domain" description="AAA+ ATPase" evidence="13">
    <location>
        <begin position="268"/>
        <end position="415"/>
    </location>
</feature>
<dbReference type="GO" id="GO:0006891">
    <property type="term" value="P:intra-Golgi vesicle-mediated transport"/>
    <property type="evidence" value="ECO:0007669"/>
    <property type="project" value="TreeGrafter"/>
</dbReference>
<dbReference type="SUPFAM" id="SSF50692">
    <property type="entry name" value="ADC-like"/>
    <property type="match status" value="1"/>
</dbReference>
<evidence type="ECO:0000256" key="10">
    <source>
        <dbReference type="ARBA" id="ARBA00056429"/>
    </source>
</evidence>
<sequence length="751" mass="82915">MDRGGYTRGAAPEFNMNVVKIATDELALTNYVCIAPGQLDPARDKYLILDDEYVFTARTDPSMQHGQLGTNAMHRRWAQFSLGQMVSVKPYDIYAGGVDIYLSTLKVEIGFLRKTSMVSDEFDTEKMAVEFSERFHDQIFTVGQLVVFEYHGTNFACTISDVEVVELDTLKRTAKGEAPGLHDHDSSHAKRGKLMHQTSIEFVKSSGSTMRLKGAKKSSKAKAIIRADFNFEDLGVGGLDDEFKAIFRRAFASRIFPPSVVEKFGVQHVKGLLLYGPPGTGKTLMARQIGKMLNAIEPKIISGPEVLSKFVGQSEENVRKLFADAEAEFKAKGEDSNLHIIIFDELDAVCKQRGARSDSTGVGDSVVNQLLAKMDGVEQLNNILIIGMTNRKDMIDDALLRPGRFEVHMEVGLPDEGGRLQILKIHTKTIRENNSLDSDVSLEELAELTKNYSGAEIAGVIRAATSYAFAGHIKVGTAAEVTNTEDMKVSRDHFLAALDEVPPAFGVSEQELQNCLKSGIIPFSPHIEDILSDGKLYVEQVKNFEATPIVSVLLHGSTGSGKTALAASIAMESEFPFIKLISPENLAGMTETAKIAEITKVFSDAHKSPRSVIVLDDILGLLDWNPIGPRFSNNVVQTIRFSIKKEPPKGRRLLVLATAKDRRVLEQLDMFDDFSFTKYVPTVTSLESVDIVLRETGHFSDADRQRVIGFLKEGSMDEKLSVGVKTLIKYIGMASQETDKVEKFVHQLMSM</sequence>
<dbReference type="Pfam" id="PF02933">
    <property type="entry name" value="CDC48_2"/>
    <property type="match status" value="1"/>
</dbReference>
<evidence type="ECO:0000259" key="13">
    <source>
        <dbReference type="SMART" id="SM00382"/>
    </source>
</evidence>
<dbReference type="GO" id="GO:0043001">
    <property type="term" value="P:Golgi to plasma membrane protein transport"/>
    <property type="evidence" value="ECO:0007669"/>
    <property type="project" value="TreeGrafter"/>
</dbReference>
<comment type="function">
    <text evidence="10 12">Required for vesicle-mediated transport. Catalyzes the fusion of transport vesicles within the Golgi cisternae. Is also required for transport from the endoplasmic reticulum to the Golgi stack. Seems to function as a fusion protein required for the delivery of cargo proteins to all compartments of the Golgi stack independent of vesicle origin.</text>
</comment>
<keyword evidence="12 14" id="KW-0378">Hydrolase</keyword>
<dbReference type="InterPro" id="IPR004201">
    <property type="entry name" value="Cdc48_dom2"/>
</dbReference>
<keyword evidence="4 12" id="KW-0963">Cytoplasm</keyword>
<dbReference type="AlphaFoldDB" id="A0A1X2HP42"/>
<name>A0A1X2HP42_SYNRA</name>
<dbReference type="PANTHER" id="PTHR23078">
    <property type="entry name" value="VESICULAR-FUSION PROTEIN NSF"/>
    <property type="match status" value="1"/>
</dbReference>
<evidence type="ECO:0000256" key="5">
    <source>
        <dbReference type="ARBA" id="ARBA00022737"/>
    </source>
</evidence>
<dbReference type="GO" id="GO:0016887">
    <property type="term" value="F:ATP hydrolysis activity"/>
    <property type="evidence" value="ECO:0007669"/>
    <property type="project" value="InterPro"/>
</dbReference>
<dbReference type="FunCoup" id="A0A1X2HP42">
    <property type="interactions" value="509"/>
</dbReference>
<evidence type="ECO:0000313" key="15">
    <source>
        <dbReference type="Proteomes" id="UP000242180"/>
    </source>
</evidence>
<dbReference type="InterPro" id="IPR003593">
    <property type="entry name" value="AAA+_ATPase"/>
</dbReference>
<dbReference type="FunFam" id="3.40.50.300:FF:000187">
    <property type="entry name" value="Vesicular-fusion ATPase SEC18"/>
    <property type="match status" value="1"/>
</dbReference>
<comment type="caution">
    <text evidence="14">The sequence shown here is derived from an EMBL/GenBank/DDBJ whole genome shotgun (WGS) entry which is preliminary data.</text>
</comment>
<evidence type="ECO:0000256" key="6">
    <source>
        <dbReference type="ARBA" id="ARBA00022741"/>
    </source>
</evidence>
<dbReference type="SUPFAM" id="SSF54585">
    <property type="entry name" value="Cdc48 domain 2-like"/>
    <property type="match status" value="1"/>
</dbReference>
<comment type="similarity">
    <text evidence="2 12">Belongs to the AAA ATPase family.</text>
</comment>
<accession>A0A1X2HP42</accession>
<dbReference type="FunFam" id="1.10.8.60:FF:000026">
    <property type="entry name" value="vesicle-fusing ATPase isoform X1"/>
    <property type="match status" value="1"/>
</dbReference>
<dbReference type="OrthoDB" id="9982946at2759"/>
<dbReference type="InterPro" id="IPR003959">
    <property type="entry name" value="ATPase_AAA_core"/>
</dbReference>